<sequence>MSTNLLHLLPRPSSNCHHDLLPSTARCRWRQAPTTSNPCYGPPPPSSVLLPRHRNQGTNPPVPIMALETLIRASSPPLHPNMSNHHRCPWKTSIYRRRKIDWRSERSARVVETGVELRTREEVHHGGAQNVTVKSFFGVV</sequence>
<keyword evidence="2" id="KW-1185">Reference proteome</keyword>
<dbReference type="Gramene" id="TraesCAD_scaffold_006617_01G000100.1">
    <property type="protein sequence ID" value="TraesCAD_scaffold_006617_01G000100.1"/>
    <property type="gene ID" value="TraesCAD_scaffold_006617_01G000100"/>
</dbReference>
<accession>A0A3B6NP15</accession>
<dbReference type="Proteomes" id="UP000019116">
    <property type="component" value="Chromosome 6A"/>
</dbReference>
<dbReference type="Gramene" id="TraesCLE_scaffold_000403_01G000100.1">
    <property type="protein sequence ID" value="TraesCLE_scaffold_000403_01G000100.1"/>
    <property type="gene ID" value="TraesCLE_scaffold_000403_01G000100"/>
</dbReference>
<dbReference type="Gramene" id="TraesCS6A02G176300.1">
    <property type="protein sequence ID" value="TraesCS6A02G176300.1"/>
    <property type="gene ID" value="TraesCS6A02G176300"/>
</dbReference>
<dbReference type="Gramene" id="TraesRN6A0100408500.1">
    <property type="protein sequence ID" value="TraesRN6A0100408500.1"/>
    <property type="gene ID" value="TraesRN6A0100408500"/>
</dbReference>
<reference evidence="1" key="2">
    <citation type="submission" date="2018-10" db="UniProtKB">
        <authorList>
            <consortium name="EnsemblPlants"/>
        </authorList>
    </citation>
    <scope>IDENTIFICATION</scope>
</reference>
<protein>
    <submittedName>
        <fullName evidence="1">Uncharacterized protein</fullName>
    </submittedName>
</protein>
<organism evidence="1">
    <name type="scientific">Triticum aestivum</name>
    <name type="common">Wheat</name>
    <dbReference type="NCBI Taxonomy" id="4565"/>
    <lineage>
        <taxon>Eukaryota</taxon>
        <taxon>Viridiplantae</taxon>
        <taxon>Streptophyta</taxon>
        <taxon>Embryophyta</taxon>
        <taxon>Tracheophyta</taxon>
        <taxon>Spermatophyta</taxon>
        <taxon>Magnoliopsida</taxon>
        <taxon>Liliopsida</taxon>
        <taxon>Poales</taxon>
        <taxon>Poaceae</taxon>
        <taxon>BOP clade</taxon>
        <taxon>Pooideae</taxon>
        <taxon>Triticodae</taxon>
        <taxon>Triticeae</taxon>
        <taxon>Triticinae</taxon>
        <taxon>Triticum</taxon>
    </lineage>
</organism>
<name>A0A3B6NP15_WHEAT</name>
<dbReference type="EnsemblPlants" id="TraesCS6A02G176300.1">
    <property type="protein sequence ID" value="TraesCS6A02G176300.1"/>
    <property type="gene ID" value="TraesCS6A02G176300"/>
</dbReference>
<dbReference type="Gramene" id="TraesCS6A03G0436400.1">
    <property type="protein sequence ID" value="TraesCS6A03G0436400.1.CDS"/>
    <property type="gene ID" value="TraesCS6A03G0436400"/>
</dbReference>
<evidence type="ECO:0000313" key="2">
    <source>
        <dbReference type="Proteomes" id="UP000019116"/>
    </source>
</evidence>
<dbReference type="Gramene" id="TraesWEE_scaffold_013889_01G000100.1">
    <property type="protein sequence ID" value="TraesWEE_scaffold_013889_01G000100.1"/>
    <property type="gene ID" value="TraesWEE_scaffold_013889_01G000100"/>
</dbReference>
<dbReference type="OMA" id="PWKKSIY"/>
<proteinExistence type="predicted"/>
<evidence type="ECO:0000313" key="1">
    <source>
        <dbReference type="EnsemblPlants" id="TraesCS6A02G176300.1"/>
    </source>
</evidence>
<dbReference type="AlphaFoldDB" id="A0A3B6NP15"/>
<reference evidence="1" key="1">
    <citation type="submission" date="2018-08" db="EMBL/GenBank/DDBJ databases">
        <authorList>
            <person name="Rossello M."/>
        </authorList>
    </citation>
    <scope>NUCLEOTIDE SEQUENCE [LARGE SCALE GENOMIC DNA]</scope>
    <source>
        <strain evidence="1">cv. Chinese Spring</strain>
    </source>
</reference>
<dbReference type="Gramene" id="TraesROB_scaffold_000577_01G000100.1">
    <property type="protein sequence ID" value="TraesROB_scaffold_000577_01G000100.1"/>
    <property type="gene ID" value="TraesROB_scaffold_000577_01G000100"/>
</dbReference>
<dbReference type="OrthoDB" id="10403145at2759"/>